<dbReference type="InterPro" id="IPR007831">
    <property type="entry name" value="T2SS_GspE_N"/>
</dbReference>
<dbReference type="InterPro" id="IPR001482">
    <property type="entry name" value="T2SS/T4SS_dom"/>
</dbReference>
<dbReference type="AlphaFoldDB" id="A0A330LSD8"/>
<dbReference type="InterPro" id="IPR027417">
    <property type="entry name" value="P-loop_NTPase"/>
</dbReference>
<evidence type="ECO:0000256" key="4">
    <source>
        <dbReference type="ARBA" id="ARBA00022741"/>
    </source>
</evidence>
<evidence type="ECO:0000313" key="8">
    <source>
        <dbReference type="Proteomes" id="UP000250163"/>
    </source>
</evidence>
<dbReference type="SUPFAM" id="SSF160246">
    <property type="entry name" value="EspE N-terminal domain-like"/>
    <property type="match status" value="1"/>
</dbReference>
<dbReference type="PANTHER" id="PTHR30258:SF1">
    <property type="entry name" value="PROTEIN TRANSPORT PROTEIN HOFB HOMOLOG"/>
    <property type="match status" value="1"/>
</dbReference>
<evidence type="ECO:0000256" key="5">
    <source>
        <dbReference type="ARBA" id="ARBA00022840"/>
    </source>
</evidence>
<dbReference type="Gene3D" id="3.30.300.160">
    <property type="entry name" value="Type II secretion system, protein E, N-terminal domain"/>
    <property type="match status" value="1"/>
</dbReference>
<dbReference type="GO" id="GO:0005737">
    <property type="term" value="C:cytoplasm"/>
    <property type="evidence" value="ECO:0007669"/>
    <property type="project" value="UniProtKB-SubCell"/>
</dbReference>
<evidence type="ECO:0000256" key="3">
    <source>
        <dbReference type="ARBA" id="ARBA00022490"/>
    </source>
</evidence>
<sequence length="567" mass="62756">MPHQHNASGLAHSLVAHSYLDVEEIPQLLQSAKQEGKAFTTYIVDNSIIDSQILAQLLEREYGVPLLDLDTFNLEEIPDNLLNEKLIEKHHALPIYMQGQTLYLAMSDPTNVSALEEFAFSFSLHTEVLLVDELQLQKALDTVLESDIDALGDLNDADIGDLEVDNSESRLEQESKDGADDAPIVKFVNKILLDAIKKGASDIHFEPYEFKYRVRFRIDGILHEMVSPPVNLAMRFSARLKVMAKLDIAERRVPQDGRIKLKLSKNKSIDLRVSTLPTMWGEKVVMRILDSNQASLNIDILGYDEKQKALYLKALTKPQGMILITGPTGSGKTVSLYSGLNILNTVERNISTAEDPIEINLSGINQVQINLKAGLTFPVALRSFLRQDPDVVMVGEIRDIETAEIAIKAAQTGHLVLSTLHTNSAAETLTRLSNMGVPAYNIGSSVSLIIAQRLGRRLCNECKQQEDIPASELAKFGFSQPQIDHGITPFKAVGCNQCTKGYKGRVGIYEVMPMSDTISRMILTGSNSMALHDQAQQEGMDTLRQSALNKVIDGITSLLEVERITSH</sequence>
<dbReference type="KEGG" id="mya:MORIYA_3295"/>
<dbReference type="Proteomes" id="UP000250163">
    <property type="component" value="Chromosome MORIYA"/>
</dbReference>
<dbReference type="EMBL" id="LS483250">
    <property type="protein sequence ID" value="SQD79750.1"/>
    <property type="molecule type" value="Genomic_DNA"/>
</dbReference>
<reference evidence="8" key="1">
    <citation type="submission" date="2018-05" db="EMBL/GenBank/DDBJ databases">
        <authorList>
            <person name="Cea G.-C."/>
            <person name="William W."/>
        </authorList>
    </citation>
    <scope>NUCLEOTIDE SEQUENCE [LARGE SCALE GENOMIC DNA]</scope>
    <source>
        <strain evidence="8">DB21MT 5</strain>
    </source>
</reference>
<dbReference type="FunFam" id="3.40.50.300:FF:000398">
    <property type="entry name" value="Type IV pilus assembly ATPase PilB"/>
    <property type="match status" value="1"/>
</dbReference>
<name>A0A330LSD8_9GAMM</name>
<proteinExistence type="inferred from homology"/>
<gene>
    <name evidence="7" type="primary">tapB</name>
    <name evidence="7" type="ORF">MORIYA_3295</name>
</gene>
<dbReference type="FunFam" id="3.30.450.90:FF:000001">
    <property type="entry name" value="Type II secretion system ATPase GspE"/>
    <property type="match status" value="1"/>
</dbReference>
<organism evidence="7 8">
    <name type="scientific">Moritella yayanosii</name>
    <dbReference type="NCBI Taxonomy" id="69539"/>
    <lineage>
        <taxon>Bacteria</taxon>
        <taxon>Pseudomonadati</taxon>
        <taxon>Pseudomonadota</taxon>
        <taxon>Gammaproteobacteria</taxon>
        <taxon>Alteromonadales</taxon>
        <taxon>Moritellaceae</taxon>
        <taxon>Moritella</taxon>
    </lineage>
</organism>
<dbReference type="CDD" id="cd01129">
    <property type="entry name" value="PulE-GspE-like"/>
    <property type="match status" value="1"/>
</dbReference>
<dbReference type="GO" id="GO:0005524">
    <property type="term" value="F:ATP binding"/>
    <property type="evidence" value="ECO:0007669"/>
    <property type="project" value="UniProtKB-KW"/>
</dbReference>
<accession>A0A330LSD8</accession>
<keyword evidence="4" id="KW-0547">Nucleotide-binding</keyword>
<evidence type="ECO:0000256" key="1">
    <source>
        <dbReference type="ARBA" id="ARBA00004496"/>
    </source>
</evidence>
<dbReference type="Gene3D" id="3.40.50.300">
    <property type="entry name" value="P-loop containing nucleotide triphosphate hydrolases"/>
    <property type="match status" value="1"/>
</dbReference>
<feature type="domain" description="Bacterial type II secretion system protein E" evidence="6">
    <location>
        <begin position="385"/>
        <end position="399"/>
    </location>
</feature>
<evidence type="ECO:0000256" key="2">
    <source>
        <dbReference type="ARBA" id="ARBA00006611"/>
    </source>
</evidence>
<dbReference type="PANTHER" id="PTHR30258">
    <property type="entry name" value="TYPE II SECRETION SYSTEM PROTEIN GSPE-RELATED"/>
    <property type="match status" value="1"/>
</dbReference>
<dbReference type="InterPro" id="IPR037257">
    <property type="entry name" value="T2SS_E_N_sf"/>
</dbReference>
<protein>
    <submittedName>
        <fullName evidence="7">Type IV pilus assembly protein TapB</fullName>
    </submittedName>
</protein>
<dbReference type="GO" id="GO:0005886">
    <property type="term" value="C:plasma membrane"/>
    <property type="evidence" value="ECO:0007669"/>
    <property type="project" value="TreeGrafter"/>
</dbReference>
<evidence type="ECO:0000313" key="7">
    <source>
        <dbReference type="EMBL" id="SQD79750.1"/>
    </source>
</evidence>
<evidence type="ECO:0000259" key="6">
    <source>
        <dbReference type="PROSITE" id="PS00662"/>
    </source>
</evidence>
<dbReference type="NCBIfam" id="TIGR02538">
    <property type="entry name" value="type_IV_pilB"/>
    <property type="match status" value="1"/>
</dbReference>
<dbReference type="SUPFAM" id="SSF52540">
    <property type="entry name" value="P-loop containing nucleoside triphosphate hydrolases"/>
    <property type="match status" value="1"/>
</dbReference>
<dbReference type="GO" id="GO:0016887">
    <property type="term" value="F:ATP hydrolysis activity"/>
    <property type="evidence" value="ECO:0007669"/>
    <property type="project" value="InterPro"/>
</dbReference>
<dbReference type="InterPro" id="IPR013374">
    <property type="entry name" value="ATPase_typ4_pilus-assembl_PilB"/>
</dbReference>
<dbReference type="Pfam" id="PF05157">
    <property type="entry name" value="MshEN"/>
    <property type="match status" value="1"/>
</dbReference>
<dbReference type="OrthoDB" id="9804785at2"/>
<dbReference type="Gene3D" id="3.30.450.90">
    <property type="match status" value="1"/>
</dbReference>
<dbReference type="Pfam" id="PF00437">
    <property type="entry name" value="T2SSE"/>
    <property type="match status" value="1"/>
</dbReference>
<comment type="subcellular location">
    <subcellularLocation>
        <location evidence="1">Cytoplasm</location>
    </subcellularLocation>
</comment>
<dbReference type="RefSeq" id="WP_112716616.1">
    <property type="nucleotide sequence ID" value="NZ_LS483250.1"/>
</dbReference>
<comment type="similarity">
    <text evidence="2">Belongs to the GSP E family.</text>
</comment>
<keyword evidence="8" id="KW-1185">Reference proteome</keyword>
<keyword evidence="3" id="KW-0963">Cytoplasm</keyword>
<dbReference type="GO" id="GO:0009297">
    <property type="term" value="P:pilus assembly"/>
    <property type="evidence" value="ECO:0007669"/>
    <property type="project" value="InterPro"/>
</dbReference>
<keyword evidence="5" id="KW-0067">ATP-binding</keyword>
<dbReference type="PROSITE" id="PS00662">
    <property type="entry name" value="T2SP_E"/>
    <property type="match status" value="1"/>
</dbReference>